<dbReference type="AlphaFoldDB" id="A0A9W8WQ53"/>
<comment type="caution">
    <text evidence="2">The sequence shown here is derived from an EMBL/GenBank/DDBJ whole genome shotgun (WGS) entry which is preliminary data.</text>
</comment>
<evidence type="ECO:0000313" key="3">
    <source>
        <dbReference type="Proteomes" id="UP001140562"/>
    </source>
</evidence>
<feature type="domain" description="PD-(D/E)XK nuclease-like" evidence="1">
    <location>
        <begin position="71"/>
        <end position="313"/>
    </location>
</feature>
<dbReference type="OrthoDB" id="4161186at2759"/>
<evidence type="ECO:0000259" key="1">
    <source>
        <dbReference type="Pfam" id="PF20516"/>
    </source>
</evidence>
<name>A0A9W8WQ53_9PLEO</name>
<dbReference type="EMBL" id="JAPEUV010000228">
    <property type="protein sequence ID" value="KAJ4330094.1"/>
    <property type="molecule type" value="Genomic_DNA"/>
</dbReference>
<organism evidence="2 3">
    <name type="scientific">Didymella glomerata</name>
    <dbReference type="NCBI Taxonomy" id="749621"/>
    <lineage>
        <taxon>Eukaryota</taxon>
        <taxon>Fungi</taxon>
        <taxon>Dikarya</taxon>
        <taxon>Ascomycota</taxon>
        <taxon>Pezizomycotina</taxon>
        <taxon>Dothideomycetes</taxon>
        <taxon>Pleosporomycetidae</taxon>
        <taxon>Pleosporales</taxon>
        <taxon>Pleosporineae</taxon>
        <taxon>Didymellaceae</taxon>
        <taxon>Didymella</taxon>
    </lineage>
</organism>
<proteinExistence type="predicted"/>
<keyword evidence="3" id="KW-1185">Reference proteome</keyword>
<sequence length="345" mass="38601">MLKSASPPVLIESLNGLREPPPSHIEYLGDYLATGVDFHFIPLGLRDVIKNDSDVGHQIIKSADFDAVDSCSAEELSAVWEKVKTIFLNARDCKDGGRDENAWCDDVFRPLLNLAIQLYGMDRWWLQSVQSQSIDPRYLSTVAARSLTDSARRKAIDRKTDYVLSYSHRHPVTSALYKELGEANAGEVGHTTDAFTKRTALFSGFEIKPASGDQTEAELQISIWSAASIRKKQELASLAQLPIEPAAMVEPMFTIVGHEHHVYYCYPNNHLVQGRSGVHVLGPDLDRFERLSTDSVRGVFRLLRMYRNVLAYGIDEGEDNYWGGFFGKTLTRLAGLPQERVGLPD</sequence>
<reference evidence="2" key="1">
    <citation type="submission" date="2022-10" db="EMBL/GenBank/DDBJ databases">
        <title>Tapping the CABI collections for fungal endophytes: first genome assemblies for Collariella, Neodidymelliopsis, Ascochyta clinopodiicola, Didymella pomorum, Didymosphaeria variabile, Neocosmospora piperis and Neocucurbitaria cava.</title>
        <authorList>
            <person name="Hill R."/>
        </authorList>
    </citation>
    <scope>NUCLEOTIDE SEQUENCE</scope>
    <source>
        <strain evidence="2">IMI 360193</strain>
    </source>
</reference>
<dbReference type="Proteomes" id="UP001140562">
    <property type="component" value="Unassembled WGS sequence"/>
</dbReference>
<accession>A0A9W8WQ53</accession>
<dbReference type="Pfam" id="PF20516">
    <property type="entry name" value="PDDEXK_12"/>
    <property type="match status" value="1"/>
</dbReference>
<gene>
    <name evidence="2" type="ORF">N0V87_010309</name>
</gene>
<protein>
    <recommendedName>
        <fullName evidence="1">PD-(D/E)XK nuclease-like domain-containing protein</fullName>
    </recommendedName>
</protein>
<dbReference type="InterPro" id="IPR046797">
    <property type="entry name" value="PDDEXK_12"/>
</dbReference>
<evidence type="ECO:0000313" key="2">
    <source>
        <dbReference type="EMBL" id="KAJ4330094.1"/>
    </source>
</evidence>